<dbReference type="FunFam" id="3.40.50.720:FF:000084">
    <property type="entry name" value="Short-chain dehydrogenase reductase"/>
    <property type="match status" value="1"/>
</dbReference>
<name>A0A2M8J5Q3_9RHOB</name>
<dbReference type="InterPro" id="IPR036291">
    <property type="entry name" value="NAD(P)-bd_dom_sf"/>
</dbReference>
<organism evidence="4 5">
    <name type="scientific">Pseudooceanicola lipolyticus</name>
    <dbReference type="NCBI Taxonomy" id="2029104"/>
    <lineage>
        <taxon>Bacteria</taxon>
        <taxon>Pseudomonadati</taxon>
        <taxon>Pseudomonadota</taxon>
        <taxon>Alphaproteobacteria</taxon>
        <taxon>Rhodobacterales</taxon>
        <taxon>Paracoccaceae</taxon>
        <taxon>Pseudooceanicola</taxon>
    </lineage>
</organism>
<evidence type="ECO:0000259" key="3">
    <source>
        <dbReference type="SMART" id="SM00822"/>
    </source>
</evidence>
<dbReference type="GO" id="GO:0016616">
    <property type="term" value="F:oxidoreductase activity, acting on the CH-OH group of donors, NAD or NADP as acceptor"/>
    <property type="evidence" value="ECO:0007669"/>
    <property type="project" value="TreeGrafter"/>
</dbReference>
<evidence type="ECO:0000313" key="5">
    <source>
        <dbReference type="Proteomes" id="UP000231553"/>
    </source>
</evidence>
<dbReference type="PANTHER" id="PTHR42760:SF133">
    <property type="entry name" value="3-OXOACYL-[ACYL-CARRIER-PROTEIN] REDUCTASE"/>
    <property type="match status" value="1"/>
</dbReference>
<dbReference type="Gene3D" id="3.40.50.720">
    <property type="entry name" value="NAD(P)-binding Rossmann-like Domain"/>
    <property type="match status" value="1"/>
</dbReference>
<dbReference type="PRINTS" id="PR00080">
    <property type="entry name" value="SDRFAMILY"/>
</dbReference>
<keyword evidence="2" id="KW-0560">Oxidoreductase</keyword>
<dbReference type="Pfam" id="PF13561">
    <property type="entry name" value="adh_short_C2"/>
    <property type="match status" value="1"/>
</dbReference>
<dbReference type="InterPro" id="IPR057326">
    <property type="entry name" value="KR_dom"/>
</dbReference>
<dbReference type="InterPro" id="IPR020904">
    <property type="entry name" value="Sc_DH/Rdtase_CS"/>
</dbReference>
<evidence type="ECO:0000256" key="2">
    <source>
        <dbReference type="ARBA" id="ARBA00023002"/>
    </source>
</evidence>
<dbReference type="SMART" id="SM00822">
    <property type="entry name" value="PKS_KR"/>
    <property type="match status" value="1"/>
</dbReference>
<proteinExistence type="inferred from homology"/>
<dbReference type="SUPFAM" id="SSF51735">
    <property type="entry name" value="NAD(P)-binding Rossmann-fold domains"/>
    <property type="match status" value="1"/>
</dbReference>
<dbReference type="NCBIfam" id="NF005559">
    <property type="entry name" value="PRK07231.1"/>
    <property type="match status" value="1"/>
</dbReference>
<dbReference type="PANTHER" id="PTHR42760">
    <property type="entry name" value="SHORT-CHAIN DEHYDROGENASES/REDUCTASES FAMILY MEMBER"/>
    <property type="match status" value="1"/>
</dbReference>
<sequence>MGLGGKVALVTGGATGIGAAIARRFHAEGAVTSVTDVNEAAAEALVTGLNEEATGPVSASSMRLDVTRSADWAAVLDQLRAVHGGVDILVNNAGILDMSPLEDITDASWDQTMAINAKGPFLGTRAVMAVMRARGGGAIVNVSSMAGISGGRAAHYVSSKGAVRLLTKSAALIGAPDNIRCNSVHPGMVETEMARAAVARPGAREERLARLPLGRFADPSEIASVVAFLASDEASFMTGAEICVDGGAVLT</sequence>
<dbReference type="Proteomes" id="UP000231553">
    <property type="component" value="Unassembled WGS sequence"/>
</dbReference>
<accession>A0A2M8J5Q3</accession>
<evidence type="ECO:0000313" key="4">
    <source>
        <dbReference type="EMBL" id="PJE38107.1"/>
    </source>
</evidence>
<dbReference type="InterPro" id="IPR002347">
    <property type="entry name" value="SDR_fam"/>
</dbReference>
<evidence type="ECO:0000256" key="1">
    <source>
        <dbReference type="ARBA" id="ARBA00006484"/>
    </source>
</evidence>
<reference evidence="4 5" key="1">
    <citation type="journal article" date="2018" name="Int. J. Syst. Evol. Microbiol.">
        <title>Pseudooceanicola lipolyticus sp. nov., a marine alphaproteobacterium, reclassification of Oceanicola flagellatus as Pseudooceanicola flagellatus comb. nov. and emended description of the genus Pseudooceanicola.</title>
        <authorList>
            <person name="Huang M.-M."/>
            <person name="Guo L.-L."/>
            <person name="Wu Y.-H."/>
            <person name="Lai Q.-L."/>
            <person name="Shao Z.-Z."/>
            <person name="Wang C.-S."/>
            <person name="Wu M."/>
            <person name="Xu X.-W."/>
        </authorList>
    </citation>
    <scope>NUCLEOTIDE SEQUENCE [LARGE SCALE GENOMIC DNA]</scope>
    <source>
        <strain evidence="4 5">157</strain>
    </source>
</reference>
<dbReference type="AlphaFoldDB" id="A0A2M8J5Q3"/>
<comment type="caution">
    <text evidence="4">The sequence shown here is derived from an EMBL/GenBank/DDBJ whole genome shotgun (WGS) entry which is preliminary data.</text>
</comment>
<protein>
    <submittedName>
        <fullName evidence="4">Cyclopentanol dehydrogenase</fullName>
    </submittedName>
</protein>
<dbReference type="EMBL" id="PGTB01000005">
    <property type="protein sequence ID" value="PJE38107.1"/>
    <property type="molecule type" value="Genomic_DNA"/>
</dbReference>
<keyword evidence="5" id="KW-1185">Reference proteome</keyword>
<comment type="similarity">
    <text evidence="1">Belongs to the short-chain dehydrogenases/reductases (SDR) family.</text>
</comment>
<dbReference type="OrthoDB" id="9789398at2"/>
<gene>
    <name evidence="4" type="ORF">CVM52_03690</name>
</gene>
<dbReference type="PROSITE" id="PS00061">
    <property type="entry name" value="ADH_SHORT"/>
    <property type="match status" value="1"/>
</dbReference>
<feature type="domain" description="Ketoreductase" evidence="3">
    <location>
        <begin position="6"/>
        <end position="179"/>
    </location>
</feature>
<dbReference type="PRINTS" id="PR00081">
    <property type="entry name" value="GDHRDH"/>
</dbReference>